<proteinExistence type="predicted"/>
<dbReference type="EMBL" id="JAHUTI010023204">
    <property type="protein sequence ID" value="MED6240174.1"/>
    <property type="molecule type" value="Genomic_DNA"/>
</dbReference>
<dbReference type="Proteomes" id="UP001345963">
    <property type="component" value="Unassembled WGS sequence"/>
</dbReference>
<protein>
    <recommendedName>
        <fullName evidence="3">Secreted protein</fullName>
    </recommendedName>
</protein>
<comment type="caution">
    <text evidence="1">The sequence shown here is derived from an EMBL/GenBank/DDBJ whole genome shotgun (WGS) entry which is preliminary data.</text>
</comment>
<name>A0ABU7AS20_9TELE</name>
<accession>A0ABU7AS20</accession>
<evidence type="ECO:0000313" key="1">
    <source>
        <dbReference type="EMBL" id="MED6240174.1"/>
    </source>
</evidence>
<organism evidence="1 2">
    <name type="scientific">Ataeniobius toweri</name>
    <dbReference type="NCBI Taxonomy" id="208326"/>
    <lineage>
        <taxon>Eukaryota</taxon>
        <taxon>Metazoa</taxon>
        <taxon>Chordata</taxon>
        <taxon>Craniata</taxon>
        <taxon>Vertebrata</taxon>
        <taxon>Euteleostomi</taxon>
        <taxon>Actinopterygii</taxon>
        <taxon>Neopterygii</taxon>
        <taxon>Teleostei</taxon>
        <taxon>Neoteleostei</taxon>
        <taxon>Acanthomorphata</taxon>
        <taxon>Ovalentaria</taxon>
        <taxon>Atherinomorphae</taxon>
        <taxon>Cyprinodontiformes</taxon>
        <taxon>Goodeidae</taxon>
        <taxon>Ataeniobius</taxon>
    </lineage>
</organism>
<keyword evidence="2" id="KW-1185">Reference proteome</keyword>
<gene>
    <name evidence="1" type="ORF">ATANTOWER_017087</name>
</gene>
<sequence length="123" mass="13113">MAPTGVGLWWLSVATYGGCMRCFWGACVGGHRLLAWWQCCSWVGLGWARACLPRAGVLVGLGSGGYVTRVLSLCMRWCPALAPGSFNSLVDHLISGALSLKECILLAGQRVCVRGWGEVNLGV</sequence>
<evidence type="ECO:0008006" key="3">
    <source>
        <dbReference type="Google" id="ProtNLM"/>
    </source>
</evidence>
<evidence type="ECO:0000313" key="2">
    <source>
        <dbReference type="Proteomes" id="UP001345963"/>
    </source>
</evidence>
<reference evidence="1 2" key="1">
    <citation type="submission" date="2021-07" db="EMBL/GenBank/DDBJ databases">
        <authorList>
            <person name="Palmer J.M."/>
        </authorList>
    </citation>
    <scope>NUCLEOTIDE SEQUENCE [LARGE SCALE GENOMIC DNA]</scope>
    <source>
        <strain evidence="1 2">AT_MEX2019</strain>
        <tissue evidence="1">Muscle</tissue>
    </source>
</reference>